<keyword evidence="4" id="KW-0808">Transferase</keyword>
<evidence type="ECO:0000313" key="9">
    <source>
        <dbReference type="Proteomes" id="UP001183414"/>
    </source>
</evidence>
<evidence type="ECO:0000256" key="1">
    <source>
        <dbReference type="ARBA" id="ARBA00000085"/>
    </source>
</evidence>
<feature type="compositionally biased region" description="Pro residues" evidence="6">
    <location>
        <begin position="358"/>
        <end position="376"/>
    </location>
</feature>
<evidence type="ECO:0000313" key="8">
    <source>
        <dbReference type="EMBL" id="MDT0381581.1"/>
    </source>
</evidence>
<dbReference type="InterPro" id="IPR036890">
    <property type="entry name" value="HATPase_C_sf"/>
</dbReference>
<keyword evidence="8" id="KW-0067">ATP-binding</keyword>
<proteinExistence type="predicted"/>
<evidence type="ECO:0000256" key="4">
    <source>
        <dbReference type="ARBA" id="ARBA00022679"/>
    </source>
</evidence>
<keyword evidence="5" id="KW-0418">Kinase</keyword>
<comment type="catalytic activity">
    <reaction evidence="1">
        <text>ATP + protein L-histidine = ADP + protein N-phospho-L-histidine.</text>
        <dbReference type="EC" id="2.7.13.3"/>
    </reaction>
</comment>
<keyword evidence="3" id="KW-0597">Phosphoprotein</keyword>
<dbReference type="PANTHER" id="PTHR45436:SF5">
    <property type="entry name" value="SENSOR HISTIDINE KINASE TRCS"/>
    <property type="match status" value="1"/>
</dbReference>
<sequence>MPDLADALRPLVEAALVCALVALSLRLRTLRRLRRELAESRAEVRAGQDELARYRASVLPDALAEAHQQAEEATQGLLRSVARTVQGLANSQQKKITDMLRRHDDPDFVEDLLVVDHTNAQILRRSAGITVVCGSWPGRQHDATPLVDVVRGAVGRILDYRRVQLVRVEDGRGVVGRVVEGLVLTLAELLENATRYSNPSTLVQVHVQLTHHGLAVVIEDAGIGLNPAERERVARVLAPDGPAPDLTGLGNPPHFGLVVCALLARRYGFTVHVDGSSAFGGVRAVVNLPSELLTDALPPPGHDDAAVPAVAPSAPAPPPQRTAPSAPAPPPQRTAAADPPVTAVGLPRRVPRTDGEGPPAPPPGPPATAGPDPSPAPLGGFLRGSRAARHARPTTEGNPEA</sequence>
<comment type="caution">
    <text evidence="8">The sequence shown here is derived from an EMBL/GenBank/DDBJ whole genome shotgun (WGS) entry which is preliminary data.</text>
</comment>
<dbReference type="Proteomes" id="UP001183414">
    <property type="component" value="Unassembled WGS sequence"/>
</dbReference>
<keyword evidence="9" id="KW-1185">Reference proteome</keyword>
<keyword evidence="8" id="KW-0547">Nucleotide-binding</keyword>
<reference evidence="9" key="1">
    <citation type="submission" date="2023-07" db="EMBL/GenBank/DDBJ databases">
        <title>30 novel species of actinomycetes from the DSMZ collection.</title>
        <authorList>
            <person name="Nouioui I."/>
        </authorList>
    </citation>
    <scope>NUCLEOTIDE SEQUENCE [LARGE SCALE GENOMIC DNA]</scope>
    <source>
        <strain evidence="9">DSM 42041</strain>
    </source>
</reference>
<dbReference type="InterPro" id="IPR050428">
    <property type="entry name" value="TCS_sensor_his_kinase"/>
</dbReference>
<evidence type="ECO:0000256" key="3">
    <source>
        <dbReference type="ARBA" id="ARBA00022553"/>
    </source>
</evidence>
<evidence type="ECO:0000256" key="5">
    <source>
        <dbReference type="ARBA" id="ARBA00022777"/>
    </source>
</evidence>
<evidence type="ECO:0000256" key="6">
    <source>
        <dbReference type="SAM" id="MobiDB-lite"/>
    </source>
</evidence>
<protein>
    <recommendedName>
        <fullName evidence="2">histidine kinase</fullName>
        <ecNumber evidence="2">2.7.13.3</ecNumber>
    </recommendedName>
</protein>
<accession>A0ABU2NX58</accession>
<dbReference type="SUPFAM" id="SSF55874">
    <property type="entry name" value="ATPase domain of HSP90 chaperone/DNA topoisomerase II/histidine kinase"/>
    <property type="match status" value="1"/>
</dbReference>
<organism evidence="8 9">
    <name type="scientific">Streptomyces hazeniae</name>
    <dbReference type="NCBI Taxonomy" id="3075538"/>
    <lineage>
        <taxon>Bacteria</taxon>
        <taxon>Bacillati</taxon>
        <taxon>Actinomycetota</taxon>
        <taxon>Actinomycetes</taxon>
        <taxon>Kitasatosporales</taxon>
        <taxon>Streptomycetaceae</taxon>
        <taxon>Streptomyces</taxon>
    </lineage>
</organism>
<dbReference type="PANTHER" id="PTHR45436">
    <property type="entry name" value="SENSOR HISTIDINE KINASE YKOH"/>
    <property type="match status" value="1"/>
</dbReference>
<evidence type="ECO:0000259" key="7">
    <source>
        <dbReference type="Pfam" id="PF02518"/>
    </source>
</evidence>
<dbReference type="EMBL" id="JAVREQ010000023">
    <property type="protein sequence ID" value="MDT0381581.1"/>
    <property type="molecule type" value="Genomic_DNA"/>
</dbReference>
<feature type="region of interest" description="Disordered" evidence="6">
    <location>
        <begin position="295"/>
        <end position="401"/>
    </location>
</feature>
<dbReference type="GO" id="GO:0005524">
    <property type="term" value="F:ATP binding"/>
    <property type="evidence" value="ECO:0007669"/>
    <property type="project" value="UniProtKB-KW"/>
</dbReference>
<dbReference type="Gene3D" id="3.30.565.10">
    <property type="entry name" value="Histidine kinase-like ATPase, C-terminal domain"/>
    <property type="match status" value="1"/>
</dbReference>
<gene>
    <name evidence="8" type="ORF">RM572_22740</name>
</gene>
<name>A0ABU2NX58_9ACTN</name>
<feature type="domain" description="Histidine kinase/HSP90-like ATPase" evidence="7">
    <location>
        <begin position="180"/>
        <end position="290"/>
    </location>
</feature>
<feature type="compositionally biased region" description="Pro residues" evidence="6">
    <location>
        <begin position="314"/>
        <end position="332"/>
    </location>
</feature>
<dbReference type="Pfam" id="PF02518">
    <property type="entry name" value="HATPase_c"/>
    <property type="match status" value="1"/>
</dbReference>
<dbReference type="InterPro" id="IPR003594">
    <property type="entry name" value="HATPase_dom"/>
</dbReference>
<dbReference type="EC" id="2.7.13.3" evidence="2"/>
<evidence type="ECO:0000256" key="2">
    <source>
        <dbReference type="ARBA" id="ARBA00012438"/>
    </source>
</evidence>
<dbReference type="RefSeq" id="WP_311675273.1">
    <property type="nucleotide sequence ID" value="NZ_JAVREQ010000023.1"/>
</dbReference>